<dbReference type="OrthoDB" id="629518at2759"/>
<sequence>MEGKRTSALIVIMCLVILGLNVNSATAQHKAGASDAVCKNTCCFPCFLDGSVAAKMREMEALAKMEDEKPKWM</sequence>
<dbReference type="Proteomes" id="UP000636709">
    <property type="component" value="Unassembled WGS sequence"/>
</dbReference>
<evidence type="ECO:0008006" key="4">
    <source>
        <dbReference type="Google" id="ProtNLM"/>
    </source>
</evidence>
<name>A0A835EFT8_9POAL</name>
<dbReference type="AlphaFoldDB" id="A0A835EFT8"/>
<keyword evidence="3" id="KW-1185">Reference proteome</keyword>
<protein>
    <recommendedName>
        <fullName evidence="4">Transmembrane protein</fullName>
    </recommendedName>
</protein>
<organism evidence="2 3">
    <name type="scientific">Digitaria exilis</name>
    <dbReference type="NCBI Taxonomy" id="1010633"/>
    <lineage>
        <taxon>Eukaryota</taxon>
        <taxon>Viridiplantae</taxon>
        <taxon>Streptophyta</taxon>
        <taxon>Embryophyta</taxon>
        <taxon>Tracheophyta</taxon>
        <taxon>Spermatophyta</taxon>
        <taxon>Magnoliopsida</taxon>
        <taxon>Liliopsida</taxon>
        <taxon>Poales</taxon>
        <taxon>Poaceae</taxon>
        <taxon>PACMAD clade</taxon>
        <taxon>Panicoideae</taxon>
        <taxon>Panicodae</taxon>
        <taxon>Paniceae</taxon>
        <taxon>Anthephorinae</taxon>
        <taxon>Digitaria</taxon>
    </lineage>
</organism>
<evidence type="ECO:0000256" key="1">
    <source>
        <dbReference type="SAM" id="SignalP"/>
    </source>
</evidence>
<keyword evidence="1" id="KW-0732">Signal</keyword>
<feature type="chain" id="PRO_5032277246" description="Transmembrane protein" evidence="1">
    <location>
        <begin position="28"/>
        <end position="73"/>
    </location>
</feature>
<evidence type="ECO:0000313" key="2">
    <source>
        <dbReference type="EMBL" id="KAF8690438.1"/>
    </source>
</evidence>
<dbReference type="EMBL" id="JACEFO010001972">
    <property type="protein sequence ID" value="KAF8690438.1"/>
    <property type="molecule type" value="Genomic_DNA"/>
</dbReference>
<evidence type="ECO:0000313" key="3">
    <source>
        <dbReference type="Proteomes" id="UP000636709"/>
    </source>
</evidence>
<proteinExistence type="predicted"/>
<reference evidence="2" key="1">
    <citation type="submission" date="2020-07" db="EMBL/GenBank/DDBJ databases">
        <title>Genome sequence and genetic diversity analysis of an under-domesticated orphan crop, white fonio (Digitaria exilis).</title>
        <authorList>
            <person name="Bennetzen J.L."/>
            <person name="Chen S."/>
            <person name="Ma X."/>
            <person name="Wang X."/>
            <person name="Yssel A.E.J."/>
            <person name="Chaluvadi S.R."/>
            <person name="Johnson M."/>
            <person name="Gangashetty P."/>
            <person name="Hamidou F."/>
            <person name="Sanogo M.D."/>
            <person name="Zwaenepoel A."/>
            <person name="Wallace J."/>
            <person name="Van De Peer Y."/>
            <person name="Van Deynze A."/>
        </authorList>
    </citation>
    <scope>NUCLEOTIDE SEQUENCE</scope>
    <source>
        <tissue evidence="2">Leaves</tissue>
    </source>
</reference>
<comment type="caution">
    <text evidence="2">The sequence shown here is derived from an EMBL/GenBank/DDBJ whole genome shotgun (WGS) entry which is preliminary data.</text>
</comment>
<gene>
    <name evidence="2" type="ORF">HU200_040791</name>
</gene>
<accession>A0A835EFT8</accession>
<feature type="signal peptide" evidence="1">
    <location>
        <begin position="1"/>
        <end position="27"/>
    </location>
</feature>